<reference evidence="2" key="3">
    <citation type="submission" date="2024-02" db="UniProtKB">
        <authorList>
            <consortium name="WormBaseParasite"/>
        </authorList>
    </citation>
    <scope>IDENTIFICATION</scope>
    <source>
        <strain evidence="2">pt0022</strain>
    </source>
</reference>
<evidence type="ECO:0000313" key="2">
    <source>
        <dbReference type="WBParaSite" id="mrna-Wban_02767"/>
    </source>
</evidence>
<evidence type="ECO:0000313" key="1">
    <source>
        <dbReference type="Proteomes" id="UP000093561"/>
    </source>
</evidence>
<reference evidence="1" key="2">
    <citation type="journal article" date="2016" name="Mol. Ecol.">
        <title>Population genomics of the filarial nematode parasite Wuchereria bancrofti from mosquitoes.</title>
        <authorList>
            <person name="Small S.T."/>
            <person name="Reimer L.J."/>
            <person name="Tisch D.J."/>
            <person name="King C.L."/>
            <person name="Christensen B.M."/>
            <person name="Siba P.M."/>
            <person name="Kazura J.W."/>
            <person name="Serre D."/>
            <person name="Zimmerman P.A."/>
        </authorList>
    </citation>
    <scope>NUCLEOTIDE SEQUENCE</scope>
    <source>
        <strain evidence="1">pt0022</strain>
    </source>
</reference>
<dbReference type="WBParaSite" id="mrna-Wban_02767">
    <property type="protein sequence ID" value="mrna-Wban_02767"/>
    <property type="gene ID" value="Wban_02767"/>
</dbReference>
<dbReference type="InterPro" id="IPR032675">
    <property type="entry name" value="LRR_dom_sf"/>
</dbReference>
<organism evidence="1 2">
    <name type="scientific">Wuchereria bancrofti</name>
    <dbReference type="NCBI Taxonomy" id="6293"/>
    <lineage>
        <taxon>Eukaryota</taxon>
        <taxon>Metazoa</taxon>
        <taxon>Ecdysozoa</taxon>
        <taxon>Nematoda</taxon>
        <taxon>Chromadorea</taxon>
        <taxon>Rhabditida</taxon>
        <taxon>Spirurina</taxon>
        <taxon>Spiruromorpha</taxon>
        <taxon>Filarioidea</taxon>
        <taxon>Onchocercidae</taxon>
        <taxon>Wuchereria</taxon>
    </lineage>
</organism>
<reference evidence="1" key="1">
    <citation type="submission" date="2015-03" db="EMBL/GenBank/DDBJ databases">
        <title>Wuchereria bancrofti Genome Sequencing Papua New Guinea Strain.</title>
        <authorList>
            <person name="Small S.T."/>
            <person name="Serre D."/>
            <person name="Zimmerman P.A."/>
        </authorList>
    </citation>
    <scope>NUCLEOTIDE SEQUENCE [LARGE SCALE GENOMIC DNA]</scope>
    <source>
        <strain evidence="1">pt0022</strain>
    </source>
</reference>
<proteinExistence type="predicted"/>
<dbReference type="Gene3D" id="3.80.10.10">
    <property type="entry name" value="Ribonuclease Inhibitor"/>
    <property type="match status" value="1"/>
</dbReference>
<sequence length="436" mass="50149">MKVIKIELLRMLDILSDDVIWRLFQYLDIKSRIRFAAINTTFYKLFNKWEDVLCCSIRVDGITLSGKGFIIEVDQHSESIIVPLLKRCPLIRKLAIHDKHALRNVNSSILHDLVNVHELYISSNFFTESQYESIIDSLFSFSKLHLLHIQQRYNDDKCHRNIICERQVTKLTSTSLNDIKLQGVVITGSVLKLFCLKYQKTLEKLCLLGALIPSEDVFICFQAINNLDHLTCLTLAPSLYSISTTNKSFFKNYPSLKNSKMLKLVAVYVSKPDISQLKLFLQQILPSNVEQLILYDESYRIAYQIEQELNELKCKIHFCRDDDIIIDSYWMNGKSELITHTLWKPPYKINTSLPATLPEWYCVLSELMETALISESSCRSLSSADTARNISQYIDECTDTDHSASCTGGNERVQALYSVQDKTLKHCKVLSALIFT</sequence>
<name>A0AAF5PM99_WUCBA</name>
<dbReference type="Proteomes" id="UP000093561">
    <property type="component" value="Unassembled WGS sequence"/>
</dbReference>
<evidence type="ECO:0008006" key="3">
    <source>
        <dbReference type="Google" id="ProtNLM"/>
    </source>
</evidence>
<accession>A0AAF5PM99</accession>
<dbReference type="AlphaFoldDB" id="A0AAF5PM99"/>
<dbReference type="SUPFAM" id="SSF52047">
    <property type="entry name" value="RNI-like"/>
    <property type="match status" value="1"/>
</dbReference>
<protein>
    <recommendedName>
        <fullName evidence="3">F-box domain-containing protein</fullName>
    </recommendedName>
</protein>